<dbReference type="PANTHER" id="PTHR10468">
    <property type="entry name" value="PROTEIN O-LINKED-MANNOSE BETA-1,2-N-ACETYLGLUCOSAMINYLTRANSFERASE 1/ALPHA-1,3-MANNOSYL-GLYCOPROTEIN 2-BETA-N-ACETYLGLUCOSAMINYLTRANSFERASE"/>
    <property type="match status" value="1"/>
</dbReference>
<evidence type="ECO:0000256" key="17">
    <source>
        <dbReference type="ARBA" id="ARBA00049421"/>
    </source>
</evidence>
<evidence type="ECO:0000256" key="9">
    <source>
        <dbReference type="ARBA" id="ARBA00022968"/>
    </source>
</evidence>
<dbReference type="SUPFAM" id="SSF53448">
    <property type="entry name" value="Nucleotide-diphospho-sugar transferases"/>
    <property type="match status" value="1"/>
</dbReference>
<comment type="similarity">
    <text evidence="4">Belongs to the glycosyltransferase 13 family.</text>
</comment>
<evidence type="ECO:0000256" key="1">
    <source>
        <dbReference type="ARBA" id="ARBA00001936"/>
    </source>
</evidence>
<keyword evidence="8" id="KW-0479">Metal-binding</keyword>
<dbReference type="GO" id="GO:0006487">
    <property type="term" value="P:protein N-linked glycosylation"/>
    <property type="evidence" value="ECO:0007669"/>
    <property type="project" value="TreeGrafter"/>
</dbReference>
<dbReference type="EC" id="2.4.1.101" evidence="15"/>
<dbReference type="InterPro" id="IPR004139">
    <property type="entry name" value="Glyco_trans_13"/>
</dbReference>
<dbReference type="EMBL" id="CAJNOJ010000177">
    <property type="protein sequence ID" value="CAF1246962.1"/>
    <property type="molecule type" value="Genomic_DNA"/>
</dbReference>
<dbReference type="Gene3D" id="3.10.180.20">
    <property type="entry name" value="N-Acetylglucosaminyltransferase I, Domain 2"/>
    <property type="match status" value="1"/>
</dbReference>
<evidence type="ECO:0000256" key="6">
    <source>
        <dbReference type="ARBA" id="ARBA00022679"/>
    </source>
</evidence>
<dbReference type="InterPro" id="IPR029044">
    <property type="entry name" value="Nucleotide-diphossugar_trans"/>
</dbReference>
<dbReference type="OrthoDB" id="10251727at2759"/>
<keyword evidence="11" id="KW-0333">Golgi apparatus</keyword>
<evidence type="ECO:0000256" key="18">
    <source>
        <dbReference type="SAM" id="MobiDB-lite"/>
    </source>
</evidence>
<keyword evidence="7" id="KW-0812">Transmembrane</keyword>
<comment type="function">
    <text evidence="14">Initiates complex N-linked carbohydrate formation. Essential for the conversion of high-mannose to hybrid and complex N-glycans.</text>
</comment>
<dbReference type="Proteomes" id="UP000663852">
    <property type="component" value="Unassembled WGS sequence"/>
</dbReference>
<feature type="compositionally biased region" description="Basic residues" evidence="18">
    <location>
        <begin position="171"/>
        <end position="185"/>
    </location>
</feature>
<comment type="pathway">
    <text evidence="3">Protein modification; protein glycosylation.</text>
</comment>
<dbReference type="GO" id="GO:0000139">
    <property type="term" value="C:Golgi membrane"/>
    <property type="evidence" value="ECO:0007669"/>
    <property type="project" value="UniProtKB-SubCell"/>
</dbReference>
<evidence type="ECO:0000256" key="5">
    <source>
        <dbReference type="ARBA" id="ARBA00022676"/>
    </source>
</evidence>
<dbReference type="AlphaFoldDB" id="A0A814ZR34"/>
<sequence>MTLKQLNQELVPYEAKRKLCARYDLFLADRRIITALMRGQLLDFKQRLISLCSSTLGRMAGTGPLFSMQFTNVKQSIDHGMENLQAVCQVIGQELPGSWLNVDHAYFYGNNLQSLPIYYSSHTKNDVKKLNVPSHDANAMTQIGELSTTDKNLNVIVEPNGNIHLTKRKKLNENYKKKKTTKRLQKTWLQGGQQKSSTKTPKPKKQKNVKQADETLDFNADGKPLVDAEFVNRVNKTKLAKKTEKPKHVEQNYASKPAPKAEKRKRLLATAKQVANEKDNANDDVPTLVADDEERKIKSGGRKSPVILAQENTYRRNSSDDELSTIMEDVQICDQQFIKGFPSSAGRDELISPRGRLVHREPPVNVAAVSPLSKVDVLLPIVVFACNRPRALQMHIEALLKIRKDPQLNPIIVSLDCNDPATIEVAKKFGDKIKQIIQLPNLGPLHIVPSEQQLVGYYKIARHYNYSLNYVLNVLNYEAIIITEDDLEVSPDFLNYFQALYPLLKVDKTIWCISAWNDNGIDKKIERNASLLHRSDFFPGLGWLLTRTFFNEVKHRWPRAFWDDWVRKPEQRRDRVCIRPEVARTGISPEGKRGVSGGQFYDSYLRKIIKNTDPIDWKSTDVTYLIKDRYDPVFESRINACPVMTISDLAATIGDMKCAQIRYGNEKEFVAIADTLGIMNDFKDSVARTAYRGVVQCRFGRARVYVTPNKIASKGYGNLTAA</sequence>
<reference evidence="19" key="1">
    <citation type="submission" date="2021-02" db="EMBL/GenBank/DDBJ databases">
        <authorList>
            <person name="Nowell W R."/>
        </authorList>
    </citation>
    <scope>NUCLEOTIDE SEQUENCE</scope>
</reference>
<dbReference type="PANTHER" id="PTHR10468:SF0">
    <property type="entry name" value="ALPHA-1,3-MANNOSYL-GLYCOPROTEIN 2-BETA-N-ACETYLGLUCOSAMINYLTRANSFERASE"/>
    <property type="match status" value="1"/>
</dbReference>
<name>A0A814ZR34_ADIRI</name>
<evidence type="ECO:0000256" key="14">
    <source>
        <dbReference type="ARBA" id="ARBA00037706"/>
    </source>
</evidence>
<keyword evidence="10" id="KW-1133">Transmembrane helix</keyword>
<organism evidence="19 20">
    <name type="scientific">Adineta ricciae</name>
    <name type="common">Rotifer</name>
    <dbReference type="NCBI Taxonomy" id="249248"/>
    <lineage>
        <taxon>Eukaryota</taxon>
        <taxon>Metazoa</taxon>
        <taxon>Spiralia</taxon>
        <taxon>Gnathifera</taxon>
        <taxon>Rotifera</taxon>
        <taxon>Eurotatoria</taxon>
        <taxon>Bdelloidea</taxon>
        <taxon>Adinetida</taxon>
        <taxon>Adinetidae</taxon>
        <taxon>Adineta</taxon>
    </lineage>
</organism>
<dbReference type="FunFam" id="3.90.550.10:FF:000252">
    <property type="entry name" value="Protein O-linked-mannose beta-1,2-N-acetylglucosaminyltransferase 1"/>
    <property type="match status" value="1"/>
</dbReference>
<proteinExistence type="inferred from homology"/>
<keyword evidence="12" id="KW-0472">Membrane</keyword>
<evidence type="ECO:0000313" key="20">
    <source>
        <dbReference type="Proteomes" id="UP000663852"/>
    </source>
</evidence>
<protein>
    <recommendedName>
        <fullName evidence="15">alpha-1,3-mannosyl-glycoprotein 2-beta-N-acetylglucosaminyltransferase</fullName>
        <ecNumber evidence="15">2.4.1.101</ecNumber>
    </recommendedName>
    <alternativeName>
        <fullName evidence="16">N-glycosyl-oligosaccharide-glycoprotein N-acetylglucosaminyltransferase I</fullName>
    </alternativeName>
</protein>
<dbReference type="SUPFAM" id="SSF56808">
    <property type="entry name" value="Ribosomal protein L1"/>
    <property type="match status" value="1"/>
</dbReference>
<evidence type="ECO:0000256" key="11">
    <source>
        <dbReference type="ARBA" id="ARBA00023034"/>
    </source>
</evidence>
<evidence type="ECO:0000256" key="12">
    <source>
        <dbReference type="ARBA" id="ARBA00023136"/>
    </source>
</evidence>
<dbReference type="Pfam" id="PF03071">
    <property type="entry name" value="GNT-I"/>
    <property type="match status" value="1"/>
</dbReference>
<evidence type="ECO:0000256" key="4">
    <source>
        <dbReference type="ARBA" id="ARBA00006492"/>
    </source>
</evidence>
<keyword evidence="6" id="KW-0808">Transferase</keyword>
<dbReference type="InterPro" id="IPR052261">
    <property type="entry name" value="Glycosyltransferase_13"/>
</dbReference>
<keyword evidence="13" id="KW-0464">Manganese</keyword>
<gene>
    <name evidence="19" type="ORF">EDS130_LOCUS27763</name>
</gene>
<feature type="compositionally biased region" description="Basic and acidic residues" evidence="18">
    <location>
        <begin position="241"/>
        <end position="250"/>
    </location>
</feature>
<evidence type="ECO:0000256" key="7">
    <source>
        <dbReference type="ARBA" id="ARBA00022692"/>
    </source>
</evidence>
<evidence type="ECO:0000256" key="13">
    <source>
        <dbReference type="ARBA" id="ARBA00023211"/>
    </source>
</evidence>
<evidence type="ECO:0000256" key="16">
    <source>
        <dbReference type="ARBA" id="ARBA00041712"/>
    </source>
</evidence>
<accession>A0A814ZR34</accession>
<evidence type="ECO:0000256" key="2">
    <source>
        <dbReference type="ARBA" id="ARBA00004323"/>
    </source>
</evidence>
<evidence type="ECO:0000256" key="3">
    <source>
        <dbReference type="ARBA" id="ARBA00004922"/>
    </source>
</evidence>
<feature type="region of interest" description="Disordered" evidence="18">
    <location>
        <begin position="171"/>
        <end position="216"/>
    </location>
</feature>
<comment type="cofactor">
    <cofactor evidence="1">
        <name>Mn(2+)</name>
        <dbReference type="ChEBI" id="CHEBI:29035"/>
    </cofactor>
</comment>
<dbReference type="Gene3D" id="3.90.550.10">
    <property type="entry name" value="Spore Coat Polysaccharide Biosynthesis Protein SpsA, Chain A"/>
    <property type="match status" value="1"/>
</dbReference>
<feature type="region of interest" description="Disordered" evidence="18">
    <location>
        <begin position="238"/>
        <end position="263"/>
    </location>
</feature>
<keyword evidence="9" id="KW-0735">Signal-anchor</keyword>
<dbReference type="UniPathway" id="UPA00378"/>
<dbReference type="GO" id="GO:0003827">
    <property type="term" value="F:alpha-1,3-mannosylglycoprotein 2-beta-N-acetylglucosaminyltransferase activity"/>
    <property type="evidence" value="ECO:0007669"/>
    <property type="project" value="UniProtKB-EC"/>
</dbReference>
<comment type="caution">
    <text evidence="19">The sequence shown here is derived from an EMBL/GenBank/DDBJ whole genome shotgun (WGS) entry which is preliminary data.</text>
</comment>
<evidence type="ECO:0000313" key="19">
    <source>
        <dbReference type="EMBL" id="CAF1246962.1"/>
    </source>
</evidence>
<comment type="subcellular location">
    <subcellularLocation>
        <location evidence="2">Golgi apparatus membrane</location>
        <topology evidence="2">Single-pass type II membrane protein</topology>
    </subcellularLocation>
</comment>
<evidence type="ECO:0000256" key="8">
    <source>
        <dbReference type="ARBA" id="ARBA00022723"/>
    </source>
</evidence>
<keyword evidence="5" id="KW-0328">Glycosyltransferase</keyword>
<evidence type="ECO:0000256" key="10">
    <source>
        <dbReference type="ARBA" id="ARBA00022989"/>
    </source>
</evidence>
<dbReference type="GO" id="GO:0046872">
    <property type="term" value="F:metal ion binding"/>
    <property type="evidence" value="ECO:0007669"/>
    <property type="project" value="UniProtKB-KW"/>
</dbReference>
<comment type="catalytic activity">
    <reaction evidence="17">
        <text>N(4)-(alpha-D-Man-(1-&gt;3)-[alpha-D-Man-(1-&gt;3)-[alpha-D-Man-(1-&gt;6)]-alpha-D-Man-(1-&gt;6)]-beta-D-Man-(1-&gt;4)-beta-D-GlcNAc-(1-&gt;4)-beta-D-GlcNAc)-L-asparaginyl-[protein] (N-glucan mannose isomer 5A1,2) + UDP-N-acetyl-alpha-D-glucosamine = N(4)-{beta-D-GlcNAc-(1-&gt;2)-alpha-D-Man-(1-&gt;3)-[alpha-D-Man-(1-&gt;3)-[alpha-D-Man-(1-&gt;6)]-alpha-D-Man-(1-&gt;6)]-beta-D-Man-(1-&gt;4)-beta-D-GlcNAc-(1-&gt;4)-beta-D-GlcNAc}-L-asparaginyl-[protein] + UDP + H(+)</text>
        <dbReference type="Rhea" id="RHEA:11456"/>
        <dbReference type="Rhea" id="RHEA-COMP:14367"/>
        <dbReference type="Rhea" id="RHEA-COMP:14368"/>
        <dbReference type="ChEBI" id="CHEBI:15378"/>
        <dbReference type="ChEBI" id="CHEBI:57705"/>
        <dbReference type="ChEBI" id="CHEBI:58223"/>
        <dbReference type="ChEBI" id="CHEBI:59087"/>
        <dbReference type="ChEBI" id="CHEBI:60625"/>
        <dbReference type="EC" id="2.4.1.101"/>
    </reaction>
</comment>
<dbReference type="InterPro" id="IPR023674">
    <property type="entry name" value="Ribosomal_uL1-like"/>
</dbReference>
<evidence type="ECO:0000256" key="15">
    <source>
        <dbReference type="ARBA" id="ARBA00038949"/>
    </source>
</evidence>